<keyword evidence="1" id="KW-0472">Membrane</keyword>
<proteinExistence type="predicted"/>
<sequence length="64" mass="7389">MKKACKESLQAFSIIGGCNFPWRWIRNLAGKLLIANLIKLQEQSTIAIFHLIFYAVLPLLHFCR</sequence>
<dbReference type="AlphaFoldDB" id="A0A4Q7N147"/>
<keyword evidence="1" id="KW-0812">Transmembrane</keyword>
<evidence type="ECO:0000313" key="3">
    <source>
        <dbReference type="Proteomes" id="UP000293874"/>
    </source>
</evidence>
<dbReference type="PROSITE" id="PS51257">
    <property type="entry name" value="PROKAR_LIPOPROTEIN"/>
    <property type="match status" value="1"/>
</dbReference>
<reference evidence="2 3" key="1">
    <citation type="submission" date="2019-02" db="EMBL/GenBank/DDBJ databases">
        <title>Genomic Encyclopedia of Type Strains, Phase IV (KMG-IV): sequencing the most valuable type-strain genomes for metagenomic binning, comparative biology and taxonomic classification.</title>
        <authorList>
            <person name="Goeker M."/>
        </authorList>
    </citation>
    <scope>NUCLEOTIDE SEQUENCE [LARGE SCALE GENOMIC DNA]</scope>
    <source>
        <strain evidence="2 3">DSM 18116</strain>
    </source>
</reference>
<accession>A0A4Q7N147</accession>
<keyword evidence="1" id="KW-1133">Transmembrane helix</keyword>
<gene>
    <name evidence="2" type="ORF">EV199_0173</name>
</gene>
<evidence type="ECO:0000256" key="1">
    <source>
        <dbReference type="SAM" id="Phobius"/>
    </source>
</evidence>
<keyword evidence="3" id="KW-1185">Reference proteome</keyword>
<name>A0A4Q7N147_9BACT</name>
<organism evidence="2 3">
    <name type="scientific">Pseudobacter ginsenosidimutans</name>
    <dbReference type="NCBI Taxonomy" id="661488"/>
    <lineage>
        <taxon>Bacteria</taxon>
        <taxon>Pseudomonadati</taxon>
        <taxon>Bacteroidota</taxon>
        <taxon>Chitinophagia</taxon>
        <taxon>Chitinophagales</taxon>
        <taxon>Chitinophagaceae</taxon>
        <taxon>Pseudobacter</taxon>
    </lineage>
</organism>
<evidence type="ECO:0000313" key="2">
    <source>
        <dbReference type="EMBL" id="RZS74329.1"/>
    </source>
</evidence>
<dbReference type="EMBL" id="SGXA01000001">
    <property type="protein sequence ID" value="RZS74329.1"/>
    <property type="molecule type" value="Genomic_DNA"/>
</dbReference>
<comment type="caution">
    <text evidence="2">The sequence shown here is derived from an EMBL/GenBank/DDBJ whole genome shotgun (WGS) entry which is preliminary data.</text>
</comment>
<feature type="transmembrane region" description="Helical" evidence="1">
    <location>
        <begin position="46"/>
        <end position="63"/>
    </location>
</feature>
<protein>
    <submittedName>
        <fullName evidence="2">Uncharacterized protein</fullName>
    </submittedName>
</protein>
<dbReference type="Proteomes" id="UP000293874">
    <property type="component" value="Unassembled WGS sequence"/>
</dbReference>